<reference evidence="8 9" key="1">
    <citation type="journal article" date="2017" name="G3 (Bethesda)">
        <title>The Physical Genome Mapping of Anopheles albimanus Corrected Scaffold Misassemblies and Identified Interarm Rearrangements in Genus Anopheles.</title>
        <authorList>
            <person name="Artemov G.N."/>
            <person name="Peery A.N."/>
            <person name="Jiang X."/>
            <person name="Tu Z."/>
            <person name="Stegniy V.N."/>
            <person name="Sharakhova M.V."/>
            <person name="Sharakhov I.V."/>
        </authorList>
    </citation>
    <scope>NUCLEOTIDE SEQUENCE [LARGE SCALE GENOMIC DNA]</scope>
    <source>
        <strain evidence="8 9">ALBI9_A</strain>
    </source>
</reference>
<accession>A0A182FHJ8</accession>
<dbReference type="EC" id="3.1.1.1" evidence="6"/>
<dbReference type="VEuPathDB" id="VectorBase:AALB20_032539"/>
<feature type="domain" description="Carboxylesterase type B" evidence="7">
    <location>
        <begin position="28"/>
        <end position="520"/>
    </location>
</feature>
<dbReference type="PANTHER" id="PTHR43142:SF1">
    <property type="entry name" value="CARBOXYLIC ESTER HYDROLASE"/>
    <property type="match status" value="1"/>
</dbReference>
<evidence type="ECO:0000313" key="9">
    <source>
        <dbReference type="Proteomes" id="UP000069272"/>
    </source>
</evidence>
<dbReference type="PROSITE" id="PS00941">
    <property type="entry name" value="CARBOXYLESTERASE_B_2"/>
    <property type="match status" value="4"/>
</dbReference>
<organism evidence="8 9">
    <name type="scientific">Anopheles albimanus</name>
    <name type="common">New world malaria mosquito</name>
    <dbReference type="NCBI Taxonomy" id="7167"/>
    <lineage>
        <taxon>Eukaryota</taxon>
        <taxon>Metazoa</taxon>
        <taxon>Ecdysozoa</taxon>
        <taxon>Arthropoda</taxon>
        <taxon>Hexapoda</taxon>
        <taxon>Insecta</taxon>
        <taxon>Pterygota</taxon>
        <taxon>Neoptera</taxon>
        <taxon>Endopterygota</taxon>
        <taxon>Diptera</taxon>
        <taxon>Nematocera</taxon>
        <taxon>Culicoidea</taxon>
        <taxon>Culicidae</taxon>
        <taxon>Anophelinae</taxon>
        <taxon>Anopheles</taxon>
    </lineage>
</organism>
<evidence type="ECO:0000256" key="2">
    <source>
        <dbReference type="ARBA" id="ARBA00022487"/>
    </source>
</evidence>
<keyword evidence="9" id="KW-1185">Reference proteome</keyword>
<name>A0A182FHJ8_ANOAL</name>
<dbReference type="InterPro" id="IPR019819">
    <property type="entry name" value="Carboxylesterase_B_CS"/>
</dbReference>
<feature type="domain" description="Carboxylesterase type B" evidence="7">
    <location>
        <begin position="1799"/>
        <end position="2310"/>
    </location>
</feature>
<protein>
    <recommendedName>
        <fullName evidence="6">carboxylesterase</fullName>
        <ecNumber evidence="6">3.1.1.1</ecNumber>
    </recommendedName>
</protein>
<evidence type="ECO:0000313" key="8">
    <source>
        <dbReference type="EnsemblMetazoa" id="AALB005991-PA"/>
    </source>
</evidence>
<dbReference type="VEuPathDB" id="VectorBase:AALB20_032203"/>
<dbReference type="ESTHER" id="anoal-a0a182fhj8.3">
    <property type="family name" value="Juvenile_hormone_esterase"/>
</dbReference>
<evidence type="ECO:0000259" key="7">
    <source>
        <dbReference type="Pfam" id="PF00135"/>
    </source>
</evidence>
<dbReference type="SUPFAM" id="SSF53474">
    <property type="entry name" value="alpha/beta-Hydrolases"/>
    <property type="match status" value="4"/>
</dbReference>
<evidence type="ECO:0000256" key="3">
    <source>
        <dbReference type="ARBA" id="ARBA00022801"/>
    </source>
</evidence>
<dbReference type="ESTHER" id="anoal-a0a182fhj8.4">
    <property type="family name" value="Juvenile_hormone_esterase"/>
</dbReference>
<dbReference type="GO" id="GO:0106435">
    <property type="term" value="F:carboxylesterase activity"/>
    <property type="evidence" value="ECO:0007669"/>
    <property type="project" value="UniProtKB-EC"/>
</dbReference>
<keyword evidence="3" id="KW-0378">Hydrolase</keyword>
<keyword evidence="4" id="KW-1015">Disulfide bond</keyword>
<dbReference type="EnsemblMetazoa" id="AALB005991-RA">
    <property type="protein sequence ID" value="AALB005991-PA"/>
    <property type="gene ID" value="AALB005991"/>
</dbReference>
<dbReference type="InterPro" id="IPR002018">
    <property type="entry name" value="CarbesteraseB"/>
</dbReference>
<evidence type="ECO:0000256" key="4">
    <source>
        <dbReference type="ARBA" id="ARBA00023157"/>
    </source>
</evidence>
<dbReference type="InterPro" id="IPR029058">
    <property type="entry name" value="AB_hydrolase_fold"/>
</dbReference>
<dbReference type="Pfam" id="PF00135">
    <property type="entry name" value="COesterase"/>
    <property type="match status" value="4"/>
</dbReference>
<dbReference type="STRING" id="7167.A0A182FHJ8"/>
<sequence>MPLGGKTPTIAICWTLALPSASAQQRHPRVCIDDGCLLGISMTDVKNVRFDAFLGIRFAKPPIGEQRFKNPLPAEPMIGEYNATESGSACLQRSELDPDHSVIGSEDCLYLNVYRPKRNGSDLLPVMVYIHGGGYYYGSADPQIYGPERIMATQQVLLVTIQYRLGVFGFLSTGDAVVPGNAGMHDQVLALQWVQRHIRSFGGNPDQVTIFGESAGGASVQFHMISPLSRSLFHRAIIMSGSALAAWSLPIDDPLALARRQAKLVGITEADELTSTELVDVLRYIDGKVLAASAPHLRSWFEHPIILYRPVIEHKSVPAAERFLPDDPRRLWAEGHLVDVPLLIGTVPEDGAVISLPILHNKTALQELNENFDKLLPTLLAVNGTPEVVSQIKERYFKGSSPSQLITAENSRELTKLFTDAFIKYPVYLTQREYINASSREQTTRYSFEFAGRHSFSSWYIQSNESHGVVHQDELIYLFRMPELFSDFPDDSAEAKKSSQWTAFFVSFASKSQPIEAVKVTFNNEETPSIDTDTLISLDTGLDFEMLDESFLDTVSLSVCLLFLCCCFIRAQSSATQLSVCISDGCIRGTTRIDNENRTYSAYFGIPYAKPPVRELRFANPVPNDPWNGTYDASMGKGSCAQTIVSLVLGSEDCLYLNVFVPQRSTFDNAGLLPVMFYIHGGAFSRGAASTATRDPVRLMTTRRVIVVTIQYRLGVLGFLSTGDLSASGNFGMNDQVLALRWVQKNIRAFGGDPQLVTIFGESAGGASVQYHMLSPVSRGLFQRAISMSGSALSLWSVPMDNPLAMARAQAKAVGITEADTLSTDVLISKLRTIPALSLVTAADTLIGATDISFTLYRPTIEPREAPEPFLVEDPRAIWNRGDYRGVPWLTGSIPTDGSVAVQSVLRRNLTDAINTEFIRFLPRILSSKTITRPMIRALRQRFYQNITAGQWISKDLYQQATQLISESWFLYPMVGSLKQHLANRKPQPTSVYSFEFKGYLSHSSRNTNTTVEYGLTHNDEMIYIFRAPLFFPVDFPVGSPGAEMSRQWIKYLIDFATTRSAAKVGSCIEQSCSVVRFKNSNSRTGNPVLRTITSGLDEEMFKLWTNYYKTGGSCVARPNREVHKTRVLGRGRVQSPYGSRDRRVVVPSGAQGSPKKQPTYGAGARLVGVPTRPREVLLKMSQLITMGWSMLVLFAVTMCGINGQQSSLLRATTPQPNSSCTAKEQLGQDAPRVCIQDGCILGTIMNGMKPAESFEAFLGIPYAAPPIGELRFANPMVNRPWKDVTDYNASHEKPMCLQRNDLLPGSPVSGSEDCLYLNVYRPKVCNDSQQITSLPVMVYIHGGGFFSGTASPLVVGPEYLMDTKRIILVTIQYRLGVLGFLSTGDTAAPGNVGLKDQTLALRWVRHNIRHFGGDPKLVTIFGQSAGATSVHMHMISPLSRNLFQRAITMSGNSLVPWNIPTKDPLRLARATAAVVNIENHDQLSTKALVAKLRAVPGEQLVENNKLLKSWSIDPLTLYRPVVEPKDAPGAFLVEEPKVSWLNGNYQQVPWLVGYVPNEGAVRALAIFKNEQLFRELQSNFSTILPILLERPPSKLMLEKVRARFLNDSSESVPIRSDQLQAFTDLYTEAAFLYPIQLGVKQFTTQTNTNVAPVSVYRFAYKGRYSYSSLFSGGDTGDYGVVHCDDLIYLFRSPAIFPDFPPDSPELKMVDLFVNFFIDFAINGKAKALTPHRECKTGNQVYQSMDCDVQEFHREGDEVQVRAKNERNEDIVKVCAMLTGILLCSVTLLFVGTAGENVPRVCIADGCLRGSWMRTLTSQLFEAYIGIPFAKPPIGELRFADPVPNKPWKNELDATGRWPKPACMQQNLFIPERGIEGSEDCLYLNVYRPRSVVNGTTEPLSTVVYIHGGGFLAGYISPLVVGPEKLIDQRVIVVVIPYRLGPFGFLSTGDTAASGNFGLKDQRLALRWVNKHIREFGGDPQSVTIMGHSAGGASVQLHLMHRGNEGLFQRAISLSGSALAPFSTPLDDPLKLAHQQAALVGISDPSSMSTTDLIERLRSIDADLFISSLTAFSNGSRYPAIVYGPVVEPSNVKDPFLTDLPLKLWTQGSYLPVPWLTGVVPNDGFIFSAPILKYADCSPEKIPQQQQMLLQVLKGTKNPRSALLLLERFYDKQPSKANQCITKDNIDTITRIFNEASFVYPLIRSVQLRKSDNHSHSSVFLYKFNYKGSLSYSSVFYPEDYEMQDYGIVHCDELIYIFRAPLLFPDFRRNSPDAKVSERFTEFLIQFARKGYVDEGKSNEAFTIINAQKTQLPDAVEFVNSETTNEIVAKRKVNLLDQEMVDFWDDFYNF</sequence>
<evidence type="ECO:0000256" key="6">
    <source>
        <dbReference type="ARBA" id="ARBA00039155"/>
    </source>
</evidence>
<proteinExistence type="inferred from homology"/>
<dbReference type="ESTHER" id="anoal-a0a182fhj8.1">
    <property type="family name" value="Juvenile_hormone_esterase"/>
</dbReference>
<keyword evidence="5" id="KW-0325">Glycoprotein</keyword>
<dbReference type="PROSITE" id="PS00122">
    <property type="entry name" value="CARBOXYLESTERASE_B_1"/>
    <property type="match status" value="4"/>
</dbReference>
<evidence type="ECO:0000256" key="1">
    <source>
        <dbReference type="ARBA" id="ARBA00005964"/>
    </source>
</evidence>
<dbReference type="Gene3D" id="3.40.50.1820">
    <property type="entry name" value="alpha/beta hydrolase"/>
    <property type="match status" value="4"/>
</dbReference>
<keyword evidence="2" id="KW-0719">Serine esterase</keyword>
<dbReference type="Proteomes" id="UP000069272">
    <property type="component" value="Chromosome 3L"/>
</dbReference>
<dbReference type="VEuPathDB" id="VectorBase:AALB005991"/>
<dbReference type="PANTHER" id="PTHR43142">
    <property type="entry name" value="CARBOXYLIC ESTER HYDROLASE"/>
    <property type="match status" value="1"/>
</dbReference>
<dbReference type="FunFam" id="3.40.50.1820:FF:000155">
    <property type="entry name" value="Carboxylic ester hydrolase"/>
    <property type="match status" value="1"/>
</dbReference>
<reference evidence="8" key="2">
    <citation type="submission" date="2022-08" db="UniProtKB">
        <authorList>
            <consortium name="EnsemblMetazoa"/>
        </authorList>
    </citation>
    <scope>IDENTIFICATION</scope>
    <source>
        <strain evidence="8">STECLA/ALBI9_A</strain>
    </source>
</reference>
<feature type="domain" description="Carboxylesterase type B" evidence="7">
    <location>
        <begin position="579"/>
        <end position="1061"/>
    </location>
</feature>
<dbReference type="InterPro" id="IPR019826">
    <property type="entry name" value="Carboxylesterase_B_AS"/>
</dbReference>
<comment type="similarity">
    <text evidence="1">Belongs to the type-B carboxylesterase/lipase family.</text>
</comment>
<evidence type="ECO:0000256" key="5">
    <source>
        <dbReference type="ARBA" id="ARBA00023180"/>
    </source>
</evidence>
<feature type="domain" description="Carboxylesterase type B" evidence="7">
    <location>
        <begin position="1231"/>
        <end position="1751"/>
    </location>
</feature>
<dbReference type="ESTHER" id="anoal-a0a182fhj8.2">
    <property type="family name" value="Juvenile_hormone_esterase"/>
</dbReference>
<dbReference type="VEuPathDB" id="VectorBase:AALB20_029193"/>